<evidence type="ECO:0000313" key="1">
    <source>
        <dbReference type="EMBL" id="CAG8691045.1"/>
    </source>
</evidence>
<reference evidence="1" key="1">
    <citation type="submission" date="2021-06" db="EMBL/GenBank/DDBJ databases">
        <authorList>
            <person name="Kallberg Y."/>
            <person name="Tangrot J."/>
            <person name="Rosling A."/>
        </authorList>
    </citation>
    <scope>NUCLEOTIDE SEQUENCE</scope>
    <source>
        <strain evidence="1">FL966</strain>
    </source>
</reference>
<evidence type="ECO:0000313" key="2">
    <source>
        <dbReference type="Proteomes" id="UP000789759"/>
    </source>
</evidence>
<dbReference type="Proteomes" id="UP000789759">
    <property type="component" value="Unassembled WGS sequence"/>
</dbReference>
<accession>A0A9N9HIH9</accession>
<proteinExistence type="predicted"/>
<gene>
    <name evidence="1" type="ORF">CPELLU_LOCUS11298</name>
</gene>
<feature type="non-terminal residue" evidence="1">
    <location>
        <position position="1"/>
    </location>
</feature>
<name>A0A9N9HIH9_9GLOM</name>
<dbReference type="AlphaFoldDB" id="A0A9N9HIH9"/>
<organism evidence="1 2">
    <name type="scientific">Cetraspora pellucida</name>
    <dbReference type="NCBI Taxonomy" id="1433469"/>
    <lineage>
        <taxon>Eukaryota</taxon>
        <taxon>Fungi</taxon>
        <taxon>Fungi incertae sedis</taxon>
        <taxon>Mucoromycota</taxon>
        <taxon>Glomeromycotina</taxon>
        <taxon>Glomeromycetes</taxon>
        <taxon>Diversisporales</taxon>
        <taxon>Gigasporaceae</taxon>
        <taxon>Cetraspora</taxon>
    </lineage>
</organism>
<dbReference type="EMBL" id="CAJVQA010009902">
    <property type="protein sequence ID" value="CAG8691045.1"/>
    <property type="molecule type" value="Genomic_DNA"/>
</dbReference>
<keyword evidence="2" id="KW-1185">Reference proteome</keyword>
<comment type="caution">
    <text evidence="1">The sequence shown here is derived from an EMBL/GenBank/DDBJ whole genome shotgun (WGS) entry which is preliminary data.</text>
</comment>
<sequence length="87" mass="10639">INKKERKIHKQEFDQIEELPKCLLCKKNHWRCKEEKCTQCYKLVLCNDINCLNCKEQEIEYQYSFPRNQEEYDSFGNILTKSIVKFE</sequence>
<protein>
    <submittedName>
        <fullName evidence="1">22194_t:CDS:1</fullName>
    </submittedName>
</protein>